<keyword evidence="1" id="KW-0678">Repressor</keyword>
<dbReference type="InterPro" id="IPR039538">
    <property type="entry name" value="BetI_C"/>
</dbReference>
<keyword evidence="2" id="KW-0805">Transcription regulation</keyword>
<dbReference type="EMBL" id="CP135444">
    <property type="protein sequence ID" value="WRY35394.1"/>
    <property type="molecule type" value="Genomic_DNA"/>
</dbReference>
<sequence length="216" mass="23720">MSRKTFQRLPEDARRLELLEATLACIGEDGLNGASARKIAERAGVTAGLIRHYFGSKEEMLRAAYAHLMTQLTGQAEAVAQTRALTPAQSLAGFISANLMRPNLSARKVSLWSTFIGRVEHEPGYSQIHRASYQEFLDLLATLIRDARHACELPHDAPLCHDLAIALNGLIDGLWIEGSLDHGIYDPERLPLIALQAAEGLLHLPKDSLTQHQIAS</sequence>
<dbReference type="PRINTS" id="PR00455">
    <property type="entry name" value="HTHTETR"/>
</dbReference>
<evidence type="ECO:0000256" key="2">
    <source>
        <dbReference type="ARBA" id="ARBA00023015"/>
    </source>
</evidence>
<evidence type="ECO:0000313" key="7">
    <source>
        <dbReference type="EMBL" id="WRY35394.1"/>
    </source>
</evidence>
<evidence type="ECO:0000256" key="1">
    <source>
        <dbReference type="ARBA" id="ARBA00022491"/>
    </source>
</evidence>
<evidence type="ECO:0000259" key="6">
    <source>
        <dbReference type="PROSITE" id="PS50977"/>
    </source>
</evidence>
<protein>
    <submittedName>
        <fullName evidence="7">TetR family transcriptional regulator C-terminal domain-containing protein</fullName>
    </submittedName>
</protein>
<feature type="DNA-binding region" description="H-T-H motif" evidence="5">
    <location>
        <begin position="35"/>
        <end position="54"/>
    </location>
</feature>
<evidence type="ECO:0000256" key="5">
    <source>
        <dbReference type="PROSITE-ProRule" id="PRU00335"/>
    </source>
</evidence>
<evidence type="ECO:0000256" key="3">
    <source>
        <dbReference type="ARBA" id="ARBA00023125"/>
    </source>
</evidence>
<organism evidence="7 8">
    <name type="scientific">Thioclava litoralis</name>
    <dbReference type="NCBI Taxonomy" id="3076557"/>
    <lineage>
        <taxon>Bacteria</taxon>
        <taxon>Pseudomonadati</taxon>
        <taxon>Pseudomonadota</taxon>
        <taxon>Alphaproteobacteria</taxon>
        <taxon>Rhodobacterales</taxon>
        <taxon>Paracoccaceae</taxon>
        <taxon>Thioclava</taxon>
    </lineage>
</organism>
<dbReference type="PROSITE" id="PS50977">
    <property type="entry name" value="HTH_TETR_2"/>
    <property type="match status" value="1"/>
</dbReference>
<geneLocation type="plasmid" evidence="7 8">
    <name>unnamed1</name>
</geneLocation>
<dbReference type="SUPFAM" id="SSF46689">
    <property type="entry name" value="Homeodomain-like"/>
    <property type="match status" value="1"/>
</dbReference>
<feature type="domain" description="HTH tetR-type" evidence="6">
    <location>
        <begin position="12"/>
        <end position="72"/>
    </location>
</feature>
<dbReference type="InterPro" id="IPR050109">
    <property type="entry name" value="HTH-type_TetR-like_transc_reg"/>
</dbReference>
<dbReference type="InterPro" id="IPR001647">
    <property type="entry name" value="HTH_TetR"/>
</dbReference>
<name>A0ABZ1E5L4_9RHOB</name>
<dbReference type="Pfam" id="PF13977">
    <property type="entry name" value="TetR_C_6"/>
    <property type="match status" value="1"/>
</dbReference>
<proteinExistence type="predicted"/>
<evidence type="ECO:0000313" key="8">
    <source>
        <dbReference type="Proteomes" id="UP001623290"/>
    </source>
</evidence>
<dbReference type="PROSITE" id="PS01081">
    <property type="entry name" value="HTH_TETR_1"/>
    <property type="match status" value="1"/>
</dbReference>
<keyword evidence="4" id="KW-0804">Transcription</keyword>
<dbReference type="RefSeq" id="WP_330647166.1">
    <property type="nucleotide sequence ID" value="NZ_CP135444.1"/>
</dbReference>
<keyword evidence="8" id="KW-1185">Reference proteome</keyword>
<dbReference type="InterPro" id="IPR023772">
    <property type="entry name" value="DNA-bd_HTH_TetR-type_CS"/>
</dbReference>
<dbReference type="PANTHER" id="PTHR30055">
    <property type="entry name" value="HTH-TYPE TRANSCRIPTIONAL REGULATOR RUTR"/>
    <property type="match status" value="1"/>
</dbReference>
<dbReference type="PANTHER" id="PTHR30055:SF228">
    <property type="entry name" value="TRANSCRIPTIONAL REGULATOR-RELATED"/>
    <property type="match status" value="1"/>
</dbReference>
<reference evidence="7 8" key="1">
    <citation type="submission" date="2023-09" db="EMBL/GenBank/DDBJ databases">
        <title>Thioclava shenzhenensis sp. nov., a multidrug resistant bacteria-antagonizing species isolated from coastal seawater.</title>
        <authorList>
            <person name="Long M."/>
        </authorList>
    </citation>
    <scope>NUCLEOTIDE SEQUENCE [LARGE SCALE GENOMIC DNA]</scope>
    <source>
        <strain evidence="7 8">FTW29</strain>
        <plasmid evidence="7 8">unnamed1</plasmid>
    </source>
</reference>
<dbReference type="Gene3D" id="1.10.357.10">
    <property type="entry name" value="Tetracycline Repressor, domain 2"/>
    <property type="match status" value="1"/>
</dbReference>
<keyword evidence="3 5" id="KW-0238">DNA-binding</keyword>
<dbReference type="SUPFAM" id="SSF48498">
    <property type="entry name" value="Tetracyclin repressor-like, C-terminal domain"/>
    <property type="match status" value="1"/>
</dbReference>
<evidence type="ECO:0000256" key="4">
    <source>
        <dbReference type="ARBA" id="ARBA00023163"/>
    </source>
</evidence>
<keyword evidence="7" id="KW-0614">Plasmid</keyword>
<gene>
    <name evidence="7" type="ORF">RPE78_14155</name>
</gene>
<dbReference type="Proteomes" id="UP001623290">
    <property type="component" value="Plasmid unnamed1"/>
</dbReference>
<dbReference type="InterPro" id="IPR009057">
    <property type="entry name" value="Homeodomain-like_sf"/>
</dbReference>
<dbReference type="Pfam" id="PF00440">
    <property type="entry name" value="TetR_N"/>
    <property type="match status" value="1"/>
</dbReference>
<accession>A0ABZ1E5L4</accession>
<dbReference type="InterPro" id="IPR036271">
    <property type="entry name" value="Tet_transcr_reg_TetR-rel_C_sf"/>
</dbReference>